<evidence type="ECO:0000313" key="3">
    <source>
        <dbReference type="Proteomes" id="UP001501310"/>
    </source>
</evidence>
<accession>A0ABP7S651</accession>
<gene>
    <name evidence="2" type="ORF">GCM10022211_20250</name>
</gene>
<dbReference type="PROSITE" id="PS51257">
    <property type="entry name" value="PROKAR_LIPOPROTEIN"/>
    <property type="match status" value="1"/>
</dbReference>
<reference evidence="3" key="1">
    <citation type="journal article" date="2019" name="Int. J. Syst. Evol. Microbiol.">
        <title>The Global Catalogue of Microorganisms (GCM) 10K type strain sequencing project: providing services to taxonomists for standard genome sequencing and annotation.</title>
        <authorList>
            <consortium name="The Broad Institute Genomics Platform"/>
            <consortium name="The Broad Institute Genome Sequencing Center for Infectious Disease"/>
            <person name="Wu L."/>
            <person name="Ma J."/>
        </authorList>
    </citation>
    <scope>NUCLEOTIDE SEQUENCE [LARGE SCALE GENOMIC DNA]</scope>
    <source>
        <strain evidence="3">JCM 16603</strain>
    </source>
</reference>
<dbReference type="EMBL" id="BAAAZD010000002">
    <property type="protein sequence ID" value="GAA4007106.1"/>
    <property type="molecule type" value="Genomic_DNA"/>
</dbReference>
<feature type="signal peptide" evidence="1">
    <location>
        <begin position="1"/>
        <end position="31"/>
    </location>
</feature>
<dbReference type="RefSeq" id="WP_344710147.1">
    <property type="nucleotide sequence ID" value="NZ_BAAAZD010000002.1"/>
</dbReference>
<evidence type="ECO:0000313" key="2">
    <source>
        <dbReference type="EMBL" id="GAA4007106.1"/>
    </source>
</evidence>
<evidence type="ECO:0008006" key="4">
    <source>
        <dbReference type="Google" id="ProtNLM"/>
    </source>
</evidence>
<dbReference type="Proteomes" id="UP001501310">
    <property type="component" value="Unassembled WGS sequence"/>
</dbReference>
<keyword evidence="3" id="KW-1185">Reference proteome</keyword>
<keyword evidence="1" id="KW-0732">Signal</keyword>
<protein>
    <recommendedName>
        <fullName evidence="4">Lipoprotein</fullName>
    </recommendedName>
</protein>
<sequence>MSVRRPSSWRRALTISAYAALTFGCSIFSNAAKVNYRVTVAIDGPEGKASGSGVWSWRLEKPTAALATPYSGKFQGEAIPIELPGGRVVYAILRGRSGSHDMASMMPEHLFGDIGRSFRGEELLHGGDRIADLRDIAGRLGERAEVPCDRHPSWCPMLVEFAEPGRAESVRRFDPAPGRRIAVSVEITDDDVTRGILTRLPWLPNYYDRMFDGSRSSALGKPLSNHLSQAEFSRGLK</sequence>
<proteinExistence type="predicted"/>
<evidence type="ECO:0000256" key="1">
    <source>
        <dbReference type="SAM" id="SignalP"/>
    </source>
</evidence>
<organism evidence="2 3">
    <name type="scientific">Sphingomonas humi</name>
    <dbReference type="NCBI Taxonomy" id="335630"/>
    <lineage>
        <taxon>Bacteria</taxon>
        <taxon>Pseudomonadati</taxon>
        <taxon>Pseudomonadota</taxon>
        <taxon>Alphaproteobacteria</taxon>
        <taxon>Sphingomonadales</taxon>
        <taxon>Sphingomonadaceae</taxon>
        <taxon>Sphingomonas</taxon>
    </lineage>
</organism>
<name>A0ABP7S651_9SPHN</name>
<feature type="chain" id="PRO_5046178583" description="Lipoprotein" evidence="1">
    <location>
        <begin position="32"/>
        <end position="237"/>
    </location>
</feature>
<comment type="caution">
    <text evidence="2">The sequence shown here is derived from an EMBL/GenBank/DDBJ whole genome shotgun (WGS) entry which is preliminary data.</text>
</comment>